<organism evidence="1">
    <name type="scientific">Tanacetum cinerariifolium</name>
    <name type="common">Dalmatian daisy</name>
    <name type="synonym">Chrysanthemum cinerariifolium</name>
    <dbReference type="NCBI Taxonomy" id="118510"/>
    <lineage>
        <taxon>Eukaryota</taxon>
        <taxon>Viridiplantae</taxon>
        <taxon>Streptophyta</taxon>
        <taxon>Embryophyta</taxon>
        <taxon>Tracheophyta</taxon>
        <taxon>Spermatophyta</taxon>
        <taxon>Magnoliopsida</taxon>
        <taxon>eudicotyledons</taxon>
        <taxon>Gunneridae</taxon>
        <taxon>Pentapetalae</taxon>
        <taxon>asterids</taxon>
        <taxon>campanulids</taxon>
        <taxon>Asterales</taxon>
        <taxon>Asteraceae</taxon>
        <taxon>Asteroideae</taxon>
        <taxon>Anthemideae</taxon>
        <taxon>Anthemidinae</taxon>
        <taxon>Tanacetum</taxon>
    </lineage>
</organism>
<sequence>MKTINSLSPILSSSHLVEKVNGDVQLQALIDDKKMVVMEAIVKRDLHLDDADRVECLLNAEIFEDLARIRYEKPPPK</sequence>
<feature type="non-terminal residue" evidence="1">
    <location>
        <position position="77"/>
    </location>
</feature>
<accession>A0A699QAA5</accession>
<comment type="caution">
    <text evidence="1">The sequence shown here is derived from an EMBL/GenBank/DDBJ whole genome shotgun (WGS) entry which is preliminary data.</text>
</comment>
<dbReference type="EMBL" id="BKCJ011001076">
    <property type="protein sequence ID" value="GFC64150.1"/>
    <property type="molecule type" value="Genomic_DNA"/>
</dbReference>
<evidence type="ECO:0000313" key="1">
    <source>
        <dbReference type="EMBL" id="GFC64150.1"/>
    </source>
</evidence>
<protein>
    <submittedName>
        <fullName evidence="1">Uncharacterized protein</fullName>
    </submittedName>
</protein>
<reference evidence="1" key="1">
    <citation type="journal article" date="2019" name="Sci. Rep.">
        <title>Draft genome of Tanacetum cinerariifolium, the natural source of mosquito coil.</title>
        <authorList>
            <person name="Yamashiro T."/>
            <person name="Shiraishi A."/>
            <person name="Satake H."/>
            <person name="Nakayama K."/>
        </authorList>
    </citation>
    <scope>NUCLEOTIDE SEQUENCE</scope>
</reference>
<name>A0A699QAA5_TANCI</name>
<proteinExistence type="predicted"/>
<dbReference type="AlphaFoldDB" id="A0A699QAA5"/>
<gene>
    <name evidence="1" type="ORF">Tci_836120</name>
</gene>